<evidence type="ECO:0000256" key="1">
    <source>
        <dbReference type="ARBA" id="ARBA00022801"/>
    </source>
</evidence>
<dbReference type="SMART" id="SM00646">
    <property type="entry name" value="Ami_3"/>
    <property type="match status" value="1"/>
</dbReference>
<dbReference type="InterPro" id="IPR050695">
    <property type="entry name" value="N-acetylmuramoyl_amidase_3"/>
</dbReference>
<dbReference type="CDD" id="cd02696">
    <property type="entry name" value="MurNAc-LAA"/>
    <property type="match status" value="1"/>
</dbReference>
<dbReference type="InterPro" id="IPR002508">
    <property type="entry name" value="MurNAc-LAA_cat"/>
</dbReference>
<proteinExistence type="predicted"/>
<evidence type="ECO:0000313" key="3">
    <source>
        <dbReference type="EMBL" id="URA06788.1"/>
    </source>
</evidence>
<sequence>MKSIFVSAGHSDVDPGAVANGRREADIAVEFRNMVAFYLQREGIRIGLDGAGTQNLPLNKAAAQAKHFDIAVEFHCNAASASATGAETLSGPKDMALGERIAQAIAGALGIRNRGAKPENSGQHSRLAFVQAGGIIVEILFITNTFDLRAYDARKWVAAKAVADVLIDKAKQA</sequence>
<keyword evidence="1" id="KW-0378">Hydrolase</keyword>
<evidence type="ECO:0000259" key="2">
    <source>
        <dbReference type="SMART" id="SM00646"/>
    </source>
</evidence>
<dbReference type="PANTHER" id="PTHR30404">
    <property type="entry name" value="N-ACETYLMURAMOYL-L-ALANINE AMIDASE"/>
    <property type="match status" value="1"/>
</dbReference>
<dbReference type="SUPFAM" id="SSF53187">
    <property type="entry name" value="Zn-dependent exopeptidases"/>
    <property type="match status" value="1"/>
</dbReference>
<evidence type="ECO:0000313" key="4">
    <source>
        <dbReference type="Proteomes" id="UP001056479"/>
    </source>
</evidence>
<organism evidence="3 4">
    <name type="scientific">Xanthomonas phage Langgrundblatt1</name>
    <dbReference type="NCBI Taxonomy" id="2939128"/>
    <lineage>
        <taxon>Viruses</taxon>
        <taxon>Duplodnaviria</taxon>
        <taxon>Heunggongvirae</taxon>
        <taxon>Uroviricota</taxon>
        <taxon>Caudoviricetes</taxon>
        <taxon>Stanbaylleyvirinae</taxon>
        <taxon>Shirevirus</taxon>
        <taxon>Shirevirus langgrundblatt1</taxon>
    </lineage>
</organism>
<reference evidence="3" key="1">
    <citation type="journal article" date="2022" name="Viruses">
        <title>Isolation of novel Xanthomonas phages for the plant pathogens X. translucens and X. campestris.</title>
        <authorList>
            <person name="Erdrich S.H."/>
            <person name="Sharma V."/>
            <person name="Schurr U."/>
            <person name="Arsova B."/>
            <person name="Frunzke J."/>
        </authorList>
    </citation>
    <scope>NUCLEOTIDE SEQUENCE</scope>
</reference>
<dbReference type="GO" id="GO:0009253">
    <property type="term" value="P:peptidoglycan catabolic process"/>
    <property type="evidence" value="ECO:0007669"/>
    <property type="project" value="InterPro"/>
</dbReference>
<protein>
    <submittedName>
        <fullName evidence="3">N-acetylmuramoyl-L-alanine amidase</fullName>
    </submittedName>
</protein>
<dbReference type="PANTHER" id="PTHR30404:SF0">
    <property type="entry name" value="N-ACETYLMURAMOYL-L-ALANINE AMIDASE AMIC"/>
    <property type="match status" value="1"/>
</dbReference>
<name>A0A9E7E141_9CAUD</name>
<dbReference type="Pfam" id="PF01520">
    <property type="entry name" value="Amidase_3"/>
    <property type="match status" value="1"/>
</dbReference>
<gene>
    <name evidence="3" type="ORF">Langgrundblatt1_BL10023</name>
</gene>
<dbReference type="Gene3D" id="3.40.630.40">
    <property type="entry name" value="Zn-dependent exopeptidases"/>
    <property type="match status" value="1"/>
</dbReference>
<dbReference type="EMBL" id="ON189042">
    <property type="protein sequence ID" value="URA06788.1"/>
    <property type="molecule type" value="Genomic_DNA"/>
</dbReference>
<accession>A0A9E7E141</accession>
<dbReference type="GO" id="GO:0008745">
    <property type="term" value="F:N-acetylmuramoyl-L-alanine amidase activity"/>
    <property type="evidence" value="ECO:0007669"/>
    <property type="project" value="InterPro"/>
</dbReference>
<keyword evidence="4" id="KW-1185">Reference proteome</keyword>
<feature type="domain" description="MurNAc-LAA" evidence="2">
    <location>
        <begin position="60"/>
        <end position="163"/>
    </location>
</feature>
<dbReference type="Proteomes" id="UP001056479">
    <property type="component" value="Segment"/>
</dbReference>